<comment type="caution">
    <text evidence="1">The sequence shown here is derived from an EMBL/GenBank/DDBJ whole genome shotgun (WGS) entry which is preliminary data.</text>
</comment>
<protein>
    <recommendedName>
        <fullName evidence="2">Molybdopterin synthase catalytic subunit</fullName>
    </recommendedName>
</protein>
<evidence type="ECO:0000313" key="1">
    <source>
        <dbReference type="EMBL" id="GAH40449.1"/>
    </source>
</evidence>
<dbReference type="Gene3D" id="3.90.1170.40">
    <property type="entry name" value="Molybdopterin biosynthesis MoaE subunit"/>
    <property type="match status" value="1"/>
</dbReference>
<gene>
    <name evidence="1" type="ORF">S03H2_16401</name>
</gene>
<dbReference type="InterPro" id="IPR003448">
    <property type="entry name" value="Mopterin_biosynth_MoaE"/>
</dbReference>
<dbReference type="GO" id="GO:0006777">
    <property type="term" value="P:Mo-molybdopterin cofactor biosynthetic process"/>
    <property type="evidence" value="ECO:0007669"/>
    <property type="project" value="InterPro"/>
</dbReference>
<dbReference type="PANTHER" id="PTHR23404">
    <property type="entry name" value="MOLYBDOPTERIN SYNTHASE RELATED"/>
    <property type="match status" value="1"/>
</dbReference>
<sequence>MDNYNRNKIESGIYNKGEIDLESVIQSIKRGPNIEEAGSIHTFTGIVRCNSKTGKPVVRMKIDAYDDMANESIKKICSKLKQENGVIDIKVIHLKGEFEVSEDLVYVVVASAHRKEGFEVIRNAVDMYKKEIAVWKREDFKDGSSEWVH</sequence>
<dbReference type="InterPro" id="IPR036563">
    <property type="entry name" value="MoaE_sf"/>
</dbReference>
<evidence type="ECO:0008006" key="2">
    <source>
        <dbReference type="Google" id="ProtNLM"/>
    </source>
</evidence>
<dbReference type="EMBL" id="BARU01008377">
    <property type="protein sequence ID" value="GAH40449.1"/>
    <property type="molecule type" value="Genomic_DNA"/>
</dbReference>
<name>X1GFT5_9ZZZZ</name>
<accession>X1GFT5</accession>
<dbReference type="Pfam" id="PF02391">
    <property type="entry name" value="MoaE"/>
    <property type="match status" value="1"/>
</dbReference>
<dbReference type="SUPFAM" id="SSF54690">
    <property type="entry name" value="Molybdopterin synthase subunit MoaE"/>
    <property type="match status" value="1"/>
</dbReference>
<reference evidence="1" key="1">
    <citation type="journal article" date="2014" name="Front. Microbiol.">
        <title>High frequency of phylogenetically diverse reductive dehalogenase-homologous genes in deep subseafloor sedimentary metagenomes.</title>
        <authorList>
            <person name="Kawai M."/>
            <person name="Futagami T."/>
            <person name="Toyoda A."/>
            <person name="Takaki Y."/>
            <person name="Nishi S."/>
            <person name="Hori S."/>
            <person name="Arai W."/>
            <person name="Tsubouchi T."/>
            <person name="Morono Y."/>
            <person name="Uchiyama I."/>
            <person name="Ito T."/>
            <person name="Fujiyama A."/>
            <person name="Inagaki F."/>
            <person name="Takami H."/>
        </authorList>
    </citation>
    <scope>NUCLEOTIDE SEQUENCE</scope>
    <source>
        <strain evidence="1">Expedition CK06-06</strain>
    </source>
</reference>
<dbReference type="AlphaFoldDB" id="X1GFT5"/>
<organism evidence="1">
    <name type="scientific">marine sediment metagenome</name>
    <dbReference type="NCBI Taxonomy" id="412755"/>
    <lineage>
        <taxon>unclassified sequences</taxon>
        <taxon>metagenomes</taxon>
        <taxon>ecological metagenomes</taxon>
    </lineage>
</organism>
<dbReference type="CDD" id="cd00756">
    <property type="entry name" value="MoaE"/>
    <property type="match status" value="1"/>
</dbReference>
<proteinExistence type="predicted"/>